<keyword evidence="2" id="KW-1185">Reference proteome</keyword>
<proteinExistence type="predicted"/>
<reference evidence="1" key="2">
    <citation type="submission" date="2020-11" db="EMBL/GenBank/DDBJ databases">
        <authorList>
            <person name="McCartney M.A."/>
            <person name="Auch B."/>
            <person name="Kono T."/>
            <person name="Mallez S."/>
            <person name="Becker A."/>
            <person name="Gohl D.M."/>
            <person name="Silverstein K.A.T."/>
            <person name="Koren S."/>
            <person name="Bechman K.B."/>
            <person name="Herman A."/>
            <person name="Abrahante J.E."/>
            <person name="Garbe J."/>
        </authorList>
    </citation>
    <scope>NUCLEOTIDE SEQUENCE</scope>
    <source>
        <strain evidence="1">Duluth1</strain>
        <tissue evidence="1">Whole animal</tissue>
    </source>
</reference>
<evidence type="ECO:0000313" key="2">
    <source>
        <dbReference type="Proteomes" id="UP000828390"/>
    </source>
</evidence>
<accession>A0A9D4MXT5</accession>
<evidence type="ECO:0000313" key="1">
    <source>
        <dbReference type="EMBL" id="KAH3884481.1"/>
    </source>
</evidence>
<sequence>MMPVLIANMMTGNNGGMGNALAGNGMNMDNGGNGANFMNGNGGPADGSMAGNGINMANAGVGMGFNGAMPDAIAGNGVNMGNMVNDAAAGSGSISTGTLKGLTPIGNGCYIDKGTYCINHTMLHFQITAGSYTEIKKSLKDHPESHLTDQTREILISVIISFQGAFFRFFCMRSLVISLFNH</sequence>
<name>A0A9D4MXT5_DREPO</name>
<dbReference type="EMBL" id="JAIWYP010000001">
    <property type="protein sequence ID" value="KAH3884481.1"/>
    <property type="molecule type" value="Genomic_DNA"/>
</dbReference>
<protein>
    <submittedName>
        <fullName evidence="1">Uncharacterized protein</fullName>
    </submittedName>
</protein>
<reference evidence="1" key="1">
    <citation type="journal article" date="2019" name="bioRxiv">
        <title>The Genome of the Zebra Mussel, Dreissena polymorpha: A Resource for Invasive Species Research.</title>
        <authorList>
            <person name="McCartney M.A."/>
            <person name="Auch B."/>
            <person name="Kono T."/>
            <person name="Mallez S."/>
            <person name="Zhang Y."/>
            <person name="Obille A."/>
            <person name="Becker A."/>
            <person name="Abrahante J.E."/>
            <person name="Garbe J."/>
            <person name="Badalamenti J.P."/>
            <person name="Herman A."/>
            <person name="Mangelson H."/>
            <person name="Liachko I."/>
            <person name="Sullivan S."/>
            <person name="Sone E.D."/>
            <person name="Koren S."/>
            <person name="Silverstein K.A.T."/>
            <person name="Beckman K.B."/>
            <person name="Gohl D.M."/>
        </authorList>
    </citation>
    <scope>NUCLEOTIDE SEQUENCE</scope>
    <source>
        <strain evidence="1">Duluth1</strain>
        <tissue evidence="1">Whole animal</tissue>
    </source>
</reference>
<organism evidence="1 2">
    <name type="scientific">Dreissena polymorpha</name>
    <name type="common">Zebra mussel</name>
    <name type="synonym">Mytilus polymorpha</name>
    <dbReference type="NCBI Taxonomy" id="45954"/>
    <lineage>
        <taxon>Eukaryota</taxon>
        <taxon>Metazoa</taxon>
        <taxon>Spiralia</taxon>
        <taxon>Lophotrochozoa</taxon>
        <taxon>Mollusca</taxon>
        <taxon>Bivalvia</taxon>
        <taxon>Autobranchia</taxon>
        <taxon>Heteroconchia</taxon>
        <taxon>Euheterodonta</taxon>
        <taxon>Imparidentia</taxon>
        <taxon>Neoheterodontei</taxon>
        <taxon>Myida</taxon>
        <taxon>Dreissenoidea</taxon>
        <taxon>Dreissenidae</taxon>
        <taxon>Dreissena</taxon>
    </lineage>
</organism>
<dbReference type="Proteomes" id="UP000828390">
    <property type="component" value="Unassembled WGS sequence"/>
</dbReference>
<comment type="caution">
    <text evidence="1">The sequence shown here is derived from an EMBL/GenBank/DDBJ whole genome shotgun (WGS) entry which is preliminary data.</text>
</comment>
<dbReference type="AlphaFoldDB" id="A0A9D4MXT5"/>
<gene>
    <name evidence="1" type="ORF">DPMN_008461</name>
</gene>